<dbReference type="InterPro" id="IPR006311">
    <property type="entry name" value="TAT_signal"/>
</dbReference>
<feature type="domain" description="Calcineurin-like phosphoesterase" evidence="3">
    <location>
        <begin position="66"/>
        <end position="324"/>
    </location>
</feature>
<gene>
    <name evidence="4" type="ORF">QFZ53_002756</name>
</gene>
<keyword evidence="5" id="KW-1185">Reference proteome</keyword>
<sequence length="407" mass="44371">MPDRMPMSRRAVLTAGALGALGAALPVSAAHADPAPPPAPAAAAGSGAGKPRPNAPKLRFRADGTFKVVQFNDTQDDEQTDRRTVELIEKILDQEKPDFVVINGDVISSGCETRLAVKQAINNVVWPMESRGIPWAVTYGNHDEDSLPGSGVDEAGMLQIYRSYAWNLNADNAAGLTGTSNTLVPVASSTKKNRDAFALWMMDSGRYAPDAINGQDFSGYPTWDWLRMDQVAWYRDQSTSLERRGGRKVPGLMFIHIALWEHRFMWWGGVDTRTEADAARGRARHGIVGERNEDECPGPFNSGMFNAILERGDVKGVFVGHDHVNDYVGDYYGVRLGYAPGTGFGAYGLEGAERNRMRGGRVFELTESGEAVSISTRVVYARDLGIDLTADDQPMEPLPLAPAQQKV</sequence>
<evidence type="ECO:0000313" key="4">
    <source>
        <dbReference type="EMBL" id="MDQ0648560.1"/>
    </source>
</evidence>
<organism evidence="4 5">
    <name type="scientific">Microbacterium natoriense</name>
    <dbReference type="NCBI Taxonomy" id="284570"/>
    <lineage>
        <taxon>Bacteria</taxon>
        <taxon>Bacillati</taxon>
        <taxon>Actinomycetota</taxon>
        <taxon>Actinomycetes</taxon>
        <taxon>Micrococcales</taxon>
        <taxon>Microbacteriaceae</taxon>
        <taxon>Microbacterium</taxon>
    </lineage>
</organism>
<dbReference type="InterPro" id="IPR029052">
    <property type="entry name" value="Metallo-depent_PP-like"/>
</dbReference>
<evidence type="ECO:0000313" key="5">
    <source>
        <dbReference type="Proteomes" id="UP001244427"/>
    </source>
</evidence>
<dbReference type="PANTHER" id="PTHR32440">
    <property type="entry name" value="PHOSPHATASE DCR2-RELATED-RELATED"/>
    <property type="match status" value="1"/>
</dbReference>
<name>A0AAW8F0P9_9MICO</name>
<evidence type="ECO:0000256" key="2">
    <source>
        <dbReference type="SAM" id="SignalP"/>
    </source>
</evidence>
<dbReference type="Proteomes" id="UP001244427">
    <property type="component" value="Unassembled WGS sequence"/>
</dbReference>
<dbReference type="EMBL" id="JAUSXV010000001">
    <property type="protein sequence ID" value="MDQ0648560.1"/>
    <property type="molecule type" value="Genomic_DNA"/>
</dbReference>
<dbReference type="GO" id="GO:0016788">
    <property type="term" value="F:hydrolase activity, acting on ester bonds"/>
    <property type="evidence" value="ECO:0007669"/>
    <property type="project" value="TreeGrafter"/>
</dbReference>
<proteinExistence type="predicted"/>
<dbReference type="AlphaFoldDB" id="A0AAW8F0P9"/>
<dbReference type="CDD" id="cd07383">
    <property type="entry name" value="MPP_Dcr2"/>
    <property type="match status" value="1"/>
</dbReference>
<dbReference type="GO" id="GO:0005737">
    <property type="term" value="C:cytoplasm"/>
    <property type="evidence" value="ECO:0007669"/>
    <property type="project" value="TreeGrafter"/>
</dbReference>
<dbReference type="PANTHER" id="PTHR32440:SF0">
    <property type="entry name" value="PHOSPHATASE DCR2-RELATED"/>
    <property type="match status" value="1"/>
</dbReference>
<keyword evidence="2" id="KW-0732">Signal</keyword>
<feature type="signal peptide" evidence="2">
    <location>
        <begin position="1"/>
        <end position="32"/>
    </location>
</feature>
<dbReference type="Gene3D" id="3.60.21.10">
    <property type="match status" value="1"/>
</dbReference>
<feature type="compositionally biased region" description="Low complexity" evidence="1">
    <location>
        <begin position="41"/>
        <end position="52"/>
    </location>
</feature>
<dbReference type="SUPFAM" id="SSF56300">
    <property type="entry name" value="Metallo-dependent phosphatases"/>
    <property type="match status" value="1"/>
</dbReference>
<feature type="chain" id="PRO_5043801727" description="Calcineurin-like phosphoesterase domain-containing protein" evidence="2">
    <location>
        <begin position="33"/>
        <end position="407"/>
    </location>
</feature>
<accession>A0AAW8F0P9</accession>
<reference evidence="4 5" key="1">
    <citation type="submission" date="2023-07" db="EMBL/GenBank/DDBJ databases">
        <title>Comparative genomics of wheat-associated soil bacteria to identify genetic determinants of phenazine resistance.</title>
        <authorList>
            <person name="Mouncey N."/>
        </authorList>
    </citation>
    <scope>NUCLEOTIDE SEQUENCE [LARGE SCALE GENOMIC DNA]</scope>
    <source>
        <strain evidence="4 5">W4I9-1</strain>
    </source>
</reference>
<feature type="region of interest" description="Disordered" evidence="1">
    <location>
        <begin position="29"/>
        <end position="58"/>
    </location>
</feature>
<dbReference type="PROSITE" id="PS51318">
    <property type="entry name" value="TAT"/>
    <property type="match status" value="1"/>
</dbReference>
<dbReference type="InterPro" id="IPR004843">
    <property type="entry name" value="Calcineurin-like_PHP"/>
</dbReference>
<evidence type="ECO:0000259" key="3">
    <source>
        <dbReference type="Pfam" id="PF00149"/>
    </source>
</evidence>
<comment type="caution">
    <text evidence="4">The sequence shown here is derived from an EMBL/GenBank/DDBJ whole genome shotgun (WGS) entry which is preliminary data.</text>
</comment>
<evidence type="ECO:0000256" key="1">
    <source>
        <dbReference type="SAM" id="MobiDB-lite"/>
    </source>
</evidence>
<dbReference type="RefSeq" id="WP_307297352.1">
    <property type="nucleotide sequence ID" value="NZ_JAUSXV010000001.1"/>
</dbReference>
<protein>
    <recommendedName>
        <fullName evidence="3">Calcineurin-like phosphoesterase domain-containing protein</fullName>
    </recommendedName>
</protein>
<dbReference type="Pfam" id="PF00149">
    <property type="entry name" value="Metallophos"/>
    <property type="match status" value="1"/>
</dbReference>